<accession>A0A2G5UUQ0</accession>
<dbReference type="PANTHER" id="PTHR40289">
    <property type="entry name" value="PROTEIN CBG04714"/>
    <property type="match status" value="1"/>
</dbReference>
<reference evidence="3" key="1">
    <citation type="submission" date="2017-10" db="EMBL/GenBank/DDBJ databases">
        <title>Rapid genome shrinkage in a self-fertile nematode reveals novel sperm competition proteins.</title>
        <authorList>
            <person name="Yin D."/>
            <person name="Schwarz E.M."/>
            <person name="Thomas C.G."/>
            <person name="Felde R.L."/>
            <person name="Korf I.F."/>
            <person name="Cutter A.D."/>
            <person name="Schartner C.M."/>
            <person name="Ralston E.J."/>
            <person name="Meyer B.J."/>
            <person name="Haag E.S."/>
        </authorList>
    </citation>
    <scope>NUCLEOTIDE SEQUENCE [LARGE SCALE GENOMIC DNA]</scope>
    <source>
        <strain evidence="3">JU1422</strain>
    </source>
</reference>
<evidence type="ECO:0000313" key="3">
    <source>
        <dbReference type="Proteomes" id="UP000230233"/>
    </source>
</evidence>
<organism evidence="2 3">
    <name type="scientific">Caenorhabditis nigoni</name>
    <dbReference type="NCBI Taxonomy" id="1611254"/>
    <lineage>
        <taxon>Eukaryota</taxon>
        <taxon>Metazoa</taxon>
        <taxon>Ecdysozoa</taxon>
        <taxon>Nematoda</taxon>
        <taxon>Chromadorea</taxon>
        <taxon>Rhabditida</taxon>
        <taxon>Rhabditina</taxon>
        <taxon>Rhabditomorpha</taxon>
        <taxon>Rhabditoidea</taxon>
        <taxon>Rhabditidae</taxon>
        <taxon>Peloderinae</taxon>
        <taxon>Caenorhabditis</taxon>
    </lineage>
</organism>
<gene>
    <name evidence="2" type="primary">Cnig_chr_II.g4043</name>
    <name evidence="2" type="ORF">B9Z55_004043</name>
</gene>
<comment type="caution">
    <text evidence="2">The sequence shown here is derived from an EMBL/GenBank/DDBJ whole genome shotgun (WGS) entry which is preliminary data.</text>
</comment>
<dbReference type="AlphaFoldDB" id="A0A2G5UUQ0"/>
<evidence type="ECO:0000256" key="1">
    <source>
        <dbReference type="SAM" id="SignalP"/>
    </source>
</evidence>
<proteinExistence type="predicted"/>
<feature type="chain" id="PRO_5013647027" description="DUF19 domain-containing protein" evidence="1">
    <location>
        <begin position="19"/>
        <end position="223"/>
    </location>
</feature>
<dbReference type="EMBL" id="PDUG01000002">
    <property type="protein sequence ID" value="PIC43240.1"/>
    <property type="molecule type" value="Genomic_DNA"/>
</dbReference>
<feature type="signal peptide" evidence="1">
    <location>
        <begin position="1"/>
        <end position="18"/>
    </location>
</feature>
<evidence type="ECO:0000313" key="2">
    <source>
        <dbReference type="EMBL" id="PIC43240.1"/>
    </source>
</evidence>
<dbReference type="Proteomes" id="UP000230233">
    <property type="component" value="Chromosome II"/>
</dbReference>
<name>A0A2G5UUQ0_9PELO</name>
<dbReference type="InterPro" id="IPR042312">
    <property type="entry name" value="F26C11.3-like"/>
</dbReference>
<sequence>MKRVLLSLVVVLTTTVHCQDSTTDVSSTTILDCGYLANSYKDDYYGQCCNPKAVAYMDEVYGNDWRENLADAVSRTTNLFKQKLCDVSSTSSTTAATSTTTELNCDYLKDSASFTNIPDYNGECCNAQSVDFLNKKYPGWRSYSAWKHVYVTDLRKADLCGGSTTSTVISTSSTTITTTSEFESTGLKSTTEAETSSESGECIFSVLSNTLSYVFQFVKSSLV</sequence>
<keyword evidence="3" id="KW-1185">Reference proteome</keyword>
<protein>
    <recommendedName>
        <fullName evidence="4">DUF19 domain-containing protein</fullName>
    </recommendedName>
</protein>
<dbReference type="OrthoDB" id="5908845at2759"/>
<dbReference type="PANTHER" id="PTHR40289:SF1">
    <property type="entry name" value="SUSHI DOMAIN-CONTAINING PROTEIN"/>
    <property type="match status" value="1"/>
</dbReference>
<keyword evidence="1" id="KW-0732">Signal</keyword>
<evidence type="ECO:0008006" key="4">
    <source>
        <dbReference type="Google" id="ProtNLM"/>
    </source>
</evidence>